<dbReference type="PANTHER" id="PTHR43762">
    <property type="entry name" value="L-GULONOLACTONE OXIDASE"/>
    <property type="match status" value="1"/>
</dbReference>
<dbReference type="GO" id="GO:0071949">
    <property type="term" value="F:FAD binding"/>
    <property type="evidence" value="ECO:0007669"/>
    <property type="project" value="InterPro"/>
</dbReference>
<dbReference type="Pfam" id="PF01565">
    <property type="entry name" value="FAD_binding_4"/>
    <property type="match status" value="1"/>
</dbReference>
<dbReference type="InterPro" id="IPR016169">
    <property type="entry name" value="FAD-bd_PCMH_sub2"/>
</dbReference>
<keyword evidence="4" id="KW-1185">Reference proteome</keyword>
<dbReference type="PANTHER" id="PTHR43762:SF1">
    <property type="entry name" value="D-ARABINONO-1,4-LACTONE OXIDASE"/>
    <property type="match status" value="1"/>
</dbReference>
<keyword evidence="1" id="KW-0285">Flavoprotein</keyword>
<dbReference type="GO" id="GO:0003885">
    <property type="term" value="F:D-arabinono-1,4-lactone oxidase activity"/>
    <property type="evidence" value="ECO:0007669"/>
    <property type="project" value="TreeGrafter"/>
</dbReference>
<dbReference type="Proteomes" id="UP000291301">
    <property type="component" value="Unassembled WGS sequence"/>
</dbReference>
<accession>A0A4R0PF93</accession>
<keyword evidence="1" id="KW-0274">FAD</keyword>
<dbReference type="PROSITE" id="PS51387">
    <property type="entry name" value="FAD_PCMH"/>
    <property type="match status" value="1"/>
</dbReference>
<reference evidence="3 4" key="1">
    <citation type="journal article" date="2015" name="Antonie Van Leeuwenhoek">
        <title>Oricola cellulosilytica gen. nov., sp. nov., a cellulose-degrading bacterium of the family Phyllobacteriaceae isolated from surface seashore water, and emended descriptions of Mesorhizobium loti and Phyllobacterium myrsinacearum.</title>
        <authorList>
            <person name="Hameed A."/>
            <person name="Shahina M."/>
            <person name="Lai W.A."/>
            <person name="Lin S.Y."/>
            <person name="Young L.S."/>
            <person name="Liu Y.C."/>
            <person name="Hsu Y.H."/>
            <person name="Young C.C."/>
        </authorList>
    </citation>
    <scope>NUCLEOTIDE SEQUENCE [LARGE SCALE GENOMIC DNA]</scope>
    <source>
        <strain evidence="3 4">KCTC 52183</strain>
    </source>
</reference>
<dbReference type="SUPFAM" id="SSF56176">
    <property type="entry name" value="FAD-binding/transporter-associated domain-like"/>
    <property type="match status" value="1"/>
</dbReference>
<sequence>MRSSHDSFGRLKRRARKAFDAAGAPGRIDHAGIGGVLPFGNGRSYGDSCHNDAGMLADFRGSNRIVAFDPDGGIMEAEAGVMLHEIIDHAAPYGWFLPVTPGTRFVTLGGAVANDVHGKNHHRRGTFGCHVTAVELRRSGAGPVWLDRDDETGMFSATIGGMGLTGLILRVRLKLMKIGSLDVVETVTPFARLSEYFDQAEQADAANEYAVAWLDQLAGGGETRGVLLTANHAENGNFDSGSHRPGLSVPFDLPFNALNPLSLRLFNGAFYRAKAQKAGRQRVSGYQGYFYPLDAVRNWNRLYGPRGLFQHQSALPFETARNAIPELLRASRAAGEASFLTVLKRFGDVHSGGVMSFPIPGYTLTLDFPNRGERTLELLETLDRITIDAGGRVNPYKDARMSPRTFVLSFPQWRELEAKRDPHICSDFWRRTTLSLSENGVVDNFSDRLEPILTAMT</sequence>
<feature type="domain" description="FAD-binding PCMH-type" evidence="2">
    <location>
        <begin position="1"/>
        <end position="178"/>
    </location>
</feature>
<dbReference type="EMBL" id="SJST01000002">
    <property type="protein sequence ID" value="TCD15065.1"/>
    <property type="molecule type" value="Genomic_DNA"/>
</dbReference>
<dbReference type="InterPro" id="IPR036318">
    <property type="entry name" value="FAD-bd_PCMH-like_sf"/>
</dbReference>
<organism evidence="3 4">
    <name type="scientific">Oricola cellulosilytica</name>
    <dbReference type="NCBI Taxonomy" id="1429082"/>
    <lineage>
        <taxon>Bacteria</taxon>
        <taxon>Pseudomonadati</taxon>
        <taxon>Pseudomonadota</taxon>
        <taxon>Alphaproteobacteria</taxon>
        <taxon>Hyphomicrobiales</taxon>
        <taxon>Ahrensiaceae</taxon>
        <taxon>Oricola</taxon>
    </lineage>
</organism>
<protein>
    <submittedName>
        <fullName evidence="3">FAD-binding oxidoreductase</fullName>
    </submittedName>
</protein>
<evidence type="ECO:0000259" key="2">
    <source>
        <dbReference type="PROSITE" id="PS51387"/>
    </source>
</evidence>
<dbReference type="Gene3D" id="3.30.465.10">
    <property type="match status" value="1"/>
</dbReference>
<dbReference type="InterPro" id="IPR006094">
    <property type="entry name" value="Oxid_FAD_bind_N"/>
</dbReference>
<comment type="caution">
    <text evidence="3">The sequence shown here is derived from an EMBL/GenBank/DDBJ whole genome shotgun (WGS) entry which is preliminary data.</text>
</comment>
<name>A0A4R0PF93_9HYPH</name>
<evidence type="ECO:0000313" key="4">
    <source>
        <dbReference type="Proteomes" id="UP000291301"/>
    </source>
</evidence>
<dbReference type="InterPro" id="IPR016166">
    <property type="entry name" value="FAD-bd_PCMH"/>
</dbReference>
<gene>
    <name evidence="3" type="ORF">E0D97_05830</name>
</gene>
<evidence type="ECO:0000313" key="3">
    <source>
        <dbReference type="EMBL" id="TCD15065.1"/>
    </source>
</evidence>
<dbReference type="InterPro" id="IPR010031">
    <property type="entry name" value="FAD_lactone_oxidase-like"/>
</dbReference>
<dbReference type="AlphaFoldDB" id="A0A4R0PF93"/>
<dbReference type="RefSeq" id="WP_131566605.1">
    <property type="nucleotide sequence ID" value="NZ_JAINFK010000004.1"/>
</dbReference>
<dbReference type="OrthoDB" id="143770at2"/>
<proteinExistence type="predicted"/>
<evidence type="ECO:0000256" key="1">
    <source>
        <dbReference type="ARBA" id="ARBA00022827"/>
    </source>
</evidence>